<comment type="caution">
    <text evidence="5">The sequence shown here is derived from an EMBL/GenBank/DDBJ whole genome shotgun (WGS) entry which is preliminary data.</text>
</comment>
<feature type="domain" description="AAA+ ATPase" evidence="4">
    <location>
        <begin position="348"/>
        <end position="510"/>
    </location>
</feature>
<dbReference type="SMART" id="SM00382">
    <property type="entry name" value="AAA"/>
    <property type="match status" value="2"/>
</dbReference>
<feature type="region of interest" description="Disordered" evidence="3">
    <location>
        <begin position="73"/>
        <end position="92"/>
    </location>
</feature>
<feature type="domain" description="AAA+ ATPase" evidence="4">
    <location>
        <begin position="638"/>
        <end position="781"/>
    </location>
</feature>
<evidence type="ECO:0000256" key="3">
    <source>
        <dbReference type="SAM" id="MobiDB-lite"/>
    </source>
</evidence>
<dbReference type="PANTHER" id="PTHR23077:SF27">
    <property type="entry name" value="ATPASE FAMILY GENE 2 PROTEIN HOMOLOG A"/>
    <property type="match status" value="1"/>
</dbReference>
<dbReference type="GO" id="GO:0005524">
    <property type="term" value="F:ATP binding"/>
    <property type="evidence" value="ECO:0007669"/>
    <property type="project" value="UniProtKB-KW"/>
</dbReference>
<evidence type="ECO:0000259" key="4">
    <source>
        <dbReference type="SMART" id="SM00382"/>
    </source>
</evidence>
<dbReference type="FunFam" id="3.40.50.300:FF:000661">
    <property type="entry name" value="calmodulin-interacting protein 111 isoform X1"/>
    <property type="match status" value="1"/>
</dbReference>
<dbReference type="InterPro" id="IPR041569">
    <property type="entry name" value="AAA_lid_3"/>
</dbReference>
<organism evidence="5 6">
    <name type="scientific">Cyanidium caldarium</name>
    <name type="common">Red alga</name>
    <dbReference type="NCBI Taxonomy" id="2771"/>
    <lineage>
        <taxon>Eukaryota</taxon>
        <taxon>Rhodophyta</taxon>
        <taxon>Bangiophyceae</taxon>
        <taxon>Cyanidiales</taxon>
        <taxon>Cyanidiaceae</taxon>
        <taxon>Cyanidium</taxon>
    </lineage>
</organism>
<dbReference type="InterPro" id="IPR003959">
    <property type="entry name" value="ATPase_AAA_core"/>
</dbReference>
<keyword evidence="1" id="KW-0547">Nucleotide-binding</keyword>
<feature type="compositionally biased region" description="Basic and acidic residues" evidence="3">
    <location>
        <begin position="451"/>
        <end position="464"/>
    </location>
</feature>
<reference evidence="5 6" key="1">
    <citation type="submission" date="2022-07" db="EMBL/GenBank/DDBJ databases">
        <title>Genome-wide signatures of adaptation to extreme environments.</title>
        <authorList>
            <person name="Cho C.H."/>
            <person name="Yoon H.S."/>
        </authorList>
    </citation>
    <scope>NUCLEOTIDE SEQUENCE [LARGE SCALE GENOMIC DNA]</scope>
    <source>
        <strain evidence="5 6">DBV 063 E5</strain>
    </source>
</reference>
<protein>
    <recommendedName>
        <fullName evidence="4">AAA+ ATPase domain-containing protein</fullName>
    </recommendedName>
</protein>
<dbReference type="EMBL" id="JANCYW010000018">
    <property type="protein sequence ID" value="KAK4538493.1"/>
    <property type="molecule type" value="Genomic_DNA"/>
</dbReference>
<dbReference type="AlphaFoldDB" id="A0AAV9J2B3"/>
<keyword evidence="2" id="KW-0067">ATP-binding</keyword>
<evidence type="ECO:0000313" key="6">
    <source>
        <dbReference type="Proteomes" id="UP001301350"/>
    </source>
</evidence>
<evidence type="ECO:0000256" key="2">
    <source>
        <dbReference type="ARBA" id="ARBA00022840"/>
    </source>
</evidence>
<dbReference type="InterPro" id="IPR003593">
    <property type="entry name" value="AAA+_ATPase"/>
</dbReference>
<dbReference type="InterPro" id="IPR027417">
    <property type="entry name" value="P-loop_NTPase"/>
</dbReference>
<dbReference type="Gene3D" id="1.10.8.60">
    <property type="match status" value="2"/>
</dbReference>
<dbReference type="PROSITE" id="PS00674">
    <property type="entry name" value="AAA"/>
    <property type="match status" value="2"/>
</dbReference>
<dbReference type="InterPro" id="IPR050168">
    <property type="entry name" value="AAA_ATPase_domain"/>
</dbReference>
<proteinExistence type="predicted"/>
<keyword evidence="6" id="KW-1185">Reference proteome</keyword>
<evidence type="ECO:0000256" key="1">
    <source>
        <dbReference type="ARBA" id="ARBA00022741"/>
    </source>
</evidence>
<dbReference type="Pfam" id="PF17862">
    <property type="entry name" value="AAA_lid_3"/>
    <property type="match status" value="1"/>
</dbReference>
<dbReference type="Pfam" id="PF00004">
    <property type="entry name" value="AAA"/>
    <property type="match status" value="2"/>
</dbReference>
<sequence length="881" mass="94144">MHPLDRAPSARWSAIQRLQLVRIDKLIKGRRRGALPDALLCSRGLCVVAPECLVAHNAELVVGASVLVAPERNGGSSGGVTTRRAGQRAAARGSENDVLASTAAAFRELSLGRNDVASNMPTTQVSCWLWVSAAVPEQFVAVDENTYAVLIEEREPSAHASGAPTATDALFQVLHCRGGPNVFAPMPFALGATAAGVTLTPVKPSTIRDEVLVGRLESSGIAEALPWRYTGRLFTIGTCFVGIALGGASIALRVVRAAGRRGDAPSESPATADENSGAAWVIDRHTQVRICLDESDVDAARSIFDVRYSGATLAFVAGLERQKCEIADMMQVALLGSGGSHVDARLGRPRGVLLHGPPGTGKTLLAVAMARSAGVAVECVSGPEILGGPPGEAERTLLATFQRALARAPCVVVLDDVDVMARQRWLHVDDRRGQRLIGLLIRAIDSLCVDRPTDRPEQPNDRHHGSVAGEAPREPCGVFLIGTTNQLQSIDPALRRPGRFDRELELGALDARERAELLQRLAGERYRGRLSVLRNVAAAAHGFVGADVEALWRRACALAVEAASDRIGANEIPSVGEDQLERALVASRPSALREMLAQVPRVHWDDIGGQAEAKRALMDAVELPRRFPRLFAELGMRPPRGVLLYGPPGCSKTLLARAMATDSAANFFHVKGPELYSKYVGDSEKAVRRLFRRAREASPAIIFFDELDALATQRSSAGAAGSSSAASAEERVLAQLLTEMDGAETLTDVIVVGATNRPDLLDAALLRPGRFDQLVYVGLPDRDERAAIAGIHLRDVPLDVPTTDAAHWIAGCTDGFSGSEVAALVRESCLIAMAEDPEHAHAVSLRHLEQARARLQPQSSAAVLEMYARFRAGALTRMEDG</sequence>
<dbReference type="Gene3D" id="3.40.50.300">
    <property type="entry name" value="P-loop containing nucleotide triphosphate hydrolases"/>
    <property type="match status" value="2"/>
</dbReference>
<dbReference type="SUPFAM" id="SSF52540">
    <property type="entry name" value="P-loop containing nucleoside triphosphate hydrolases"/>
    <property type="match status" value="2"/>
</dbReference>
<feature type="region of interest" description="Disordered" evidence="3">
    <location>
        <begin position="451"/>
        <end position="471"/>
    </location>
</feature>
<dbReference type="CDD" id="cd19511">
    <property type="entry name" value="RecA-like_CDC48_r2-like"/>
    <property type="match status" value="1"/>
</dbReference>
<dbReference type="Proteomes" id="UP001301350">
    <property type="component" value="Unassembled WGS sequence"/>
</dbReference>
<gene>
    <name evidence="5" type="ORF">CDCA_CDCA18G4518</name>
</gene>
<accession>A0AAV9J2B3</accession>
<dbReference type="InterPro" id="IPR003960">
    <property type="entry name" value="ATPase_AAA_CS"/>
</dbReference>
<dbReference type="GO" id="GO:0005737">
    <property type="term" value="C:cytoplasm"/>
    <property type="evidence" value="ECO:0007669"/>
    <property type="project" value="TreeGrafter"/>
</dbReference>
<dbReference type="PANTHER" id="PTHR23077">
    <property type="entry name" value="AAA-FAMILY ATPASE"/>
    <property type="match status" value="1"/>
</dbReference>
<evidence type="ECO:0000313" key="5">
    <source>
        <dbReference type="EMBL" id="KAK4538493.1"/>
    </source>
</evidence>
<feature type="compositionally biased region" description="Low complexity" evidence="3">
    <location>
        <begin position="79"/>
        <end position="92"/>
    </location>
</feature>
<name>A0AAV9J2B3_CYACA</name>
<dbReference type="GO" id="GO:0016887">
    <property type="term" value="F:ATP hydrolysis activity"/>
    <property type="evidence" value="ECO:0007669"/>
    <property type="project" value="InterPro"/>
</dbReference>